<dbReference type="Gene3D" id="3.40.605.10">
    <property type="entry name" value="Aldehyde Dehydrogenase, Chain A, domain 1"/>
    <property type="match status" value="1"/>
</dbReference>
<dbReference type="FunFam" id="3.40.309.10:FF:000012">
    <property type="entry name" value="Betaine aldehyde dehydrogenase"/>
    <property type="match status" value="1"/>
</dbReference>
<feature type="domain" description="Aldehyde dehydrogenase" evidence="5">
    <location>
        <begin position="20"/>
        <end position="488"/>
    </location>
</feature>
<evidence type="ECO:0000256" key="1">
    <source>
        <dbReference type="ARBA" id="ARBA00009986"/>
    </source>
</evidence>
<proteinExistence type="inferred from homology"/>
<dbReference type="InterPro" id="IPR016162">
    <property type="entry name" value="Ald_DH_N"/>
</dbReference>
<organism evidence="6 7">
    <name type="scientific">Gaiella occulta</name>
    <dbReference type="NCBI Taxonomy" id="1002870"/>
    <lineage>
        <taxon>Bacteria</taxon>
        <taxon>Bacillati</taxon>
        <taxon>Actinomycetota</taxon>
        <taxon>Thermoleophilia</taxon>
        <taxon>Gaiellales</taxon>
        <taxon>Gaiellaceae</taxon>
        <taxon>Gaiella</taxon>
    </lineage>
</organism>
<dbReference type="FunFam" id="3.40.605.10:FF:000007">
    <property type="entry name" value="NAD/NADP-dependent betaine aldehyde dehydrogenase"/>
    <property type="match status" value="1"/>
</dbReference>
<keyword evidence="2 4" id="KW-0560">Oxidoreductase</keyword>
<keyword evidence="7" id="KW-1185">Reference proteome</keyword>
<feature type="active site" evidence="3">
    <location>
        <position position="262"/>
    </location>
</feature>
<dbReference type="RefSeq" id="WP_114797152.1">
    <property type="nucleotide sequence ID" value="NZ_QQZY01000008.1"/>
</dbReference>
<accession>A0A7M2YU62</accession>
<name>A0A7M2YU62_9ACTN</name>
<dbReference type="InterPro" id="IPR016163">
    <property type="entry name" value="Ald_DH_C"/>
</dbReference>
<reference evidence="7" key="2">
    <citation type="journal article" date="2019" name="MicrobiologyOpen">
        <title>High-quality draft genome sequence of Gaiella occulta isolated from a 150 meter deep mineral water borehole and comparison with the genome sequences of other deep-branching lineages of the phylum Actinobacteria.</title>
        <authorList>
            <person name="Severino R."/>
            <person name="Froufe H.J.C."/>
            <person name="Barroso C."/>
            <person name="Albuquerque L."/>
            <person name="Lobo-da-Cunha A."/>
            <person name="da Costa M.S."/>
            <person name="Egas C."/>
        </authorList>
    </citation>
    <scope>NUCLEOTIDE SEQUENCE [LARGE SCALE GENOMIC DNA]</scope>
    <source>
        <strain evidence="7">F2-233</strain>
    </source>
</reference>
<comment type="similarity">
    <text evidence="1 4">Belongs to the aldehyde dehydrogenase family.</text>
</comment>
<dbReference type="EMBL" id="QQZY01000008">
    <property type="protein sequence ID" value="RDI73616.1"/>
    <property type="molecule type" value="Genomic_DNA"/>
</dbReference>
<dbReference type="GO" id="GO:0016620">
    <property type="term" value="F:oxidoreductase activity, acting on the aldehyde or oxo group of donors, NAD or NADP as acceptor"/>
    <property type="evidence" value="ECO:0007669"/>
    <property type="project" value="InterPro"/>
</dbReference>
<dbReference type="InterPro" id="IPR016161">
    <property type="entry name" value="Ald_DH/histidinol_DH"/>
</dbReference>
<dbReference type="InterPro" id="IPR015590">
    <property type="entry name" value="Aldehyde_DH_dom"/>
</dbReference>
<gene>
    <name evidence="6" type="ORF">Gocc_2757</name>
</gene>
<dbReference type="PROSITE" id="PS00687">
    <property type="entry name" value="ALDEHYDE_DEHYDR_GLU"/>
    <property type="match status" value="1"/>
</dbReference>
<evidence type="ECO:0000256" key="2">
    <source>
        <dbReference type="ARBA" id="ARBA00023002"/>
    </source>
</evidence>
<dbReference type="InterPro" id="IPR029510">
    <property type="entry name" value="Ald_DH_CS_GLU"/>
</dbReference>
<dbReference type="PROSITE" id="PS00070">
    <property type="entry name" value="ALDEHYDE_DEHYDR_CYS"/>
    <property type="match status" value="1"/>
</dbReference>
<evidence type="ECO:0000256" key="4">
    <source>
        <dbReference type="RuleBase" id="RU003345"/>
    </source>
</evidence>
<reference evidence="6 7" key="1">
    <citation type="submission" date="2018-07" db="EMBL/GenBank/DDBJ databases">
        <title>High-quality-draft genome sequence of Gaiella occulta.</title>
        <authorList>
            <person name="Severino R."/>
            <person name="Froufe H.J.C."/>
            <person name="Rainey F.A."/>
            <person name="Barroso C."/>
            <person name="Albuquerque L."/>
            <person name="Lobo-Da-Cunha A."/>
            <person name="Da Costa M.S."/>
            <person name="Egas C."/>
        </authorList>
    </citation>
    <scope>NUCLEOTIDE SEQUENCE [LARGE SCALE GENOMIC DNA]</scope>
    <source>
        <strain evidence="6 7">F2-233</strain>
    </source>
</reference>
<dbReference type="PANTHER" id="PTHR11699">
    <property type="entry name" value="ALDEHYDE DEHYDROGENASE-RELATED"/>
    <property type="match status" value="1"/>
</dbReference>
<comment type="caution">
    <text evidence="6">The sequence shown here is derived from an EMBL/GenBank/DDBJ whole genome shotgun (WGS) entry which is preliminary data.</text>
</comment>
<evidence type="ECO:0000259" key="5">
    <source>
        <dbReference type="Pfam" id="PF00171"/>
    </source>
</evidence>
<dbReference type="AlphaFoldDB" id="A0A7M2YU62"/>
<evidence type="ECO:0000313" key="7">
    <source>
        <dbReference type="Proteomes" id="UP000254134"/>
    </source>
</evidence>
<dbReference type="SUPFAM" id="SSF53720">
    <property type="entry name" value="ALDH-like"/>
    <property type="match status" value="1"/>
</dbReference>
<evidence type="ECO:0000256" key="3">
    <source>
        <dbReference type="PROSITE-ProRule" id="PRU10007"/>
    </source>
</evidence>
<protein>
    <submittedName>
        <fullName evidence="6">NAD-dependent aldehyde dehydrogenase</fullName>
    </submittedName>
</protein>
<sequence length="500" mass="54134">MSTITTPAVHEHKLFIGGAWEPSSTGETFERENPATGEPIGLFPRGAEEDADRAIAAALEVYRSRSWWDIPGARRQHMLRGVADWLRDHIDDLTRLVSAEAGKPVAWARFDVLFAADFFDYFSGLVRDVGVGGRTIPGLRPDLFAYTLKEPAGVAGIITPWNFPLLIAAQKAAPALAAGCPIVLKPAPQTPLTALELARAFEELEFPAGVFNVVTDTGPGSPVGARLCSHPDVAVVSFTGSTGTGARVMEACAPTMKRVALELGGKSPMIVHEDADIEGAVDAAIFGIFFNTGQVCNASSRLLLHEVIADDFLERFVAAASRLRVGRPTSDDTQIGPLISRDQMERVLSYVELGKQEGADLIYGGERLTGNLETGYFVGPTIFDNVDESMRLAQDEIFGPVVTVGRYSDLSEAIERANATTFGLAAGVWTRDIEVVDRVTCEVRAGMIWVNEWLAMFPETPHGGYGMSGIGREMGPEALHEFQENKTVIQKTGPRELMFP</sequence>
<dbReference type="Proteomes" id="UP000254134">
    <property type="component" value="Unassembled WGS sequence"/>
</dbReference>
<dbReference type="Pfam" id="PF00171">
    <property type="entry name" value="Aldedh"/>
    <property type="match status" value="1"/>
</dbReference>
<dbReference type="Gene3D" id="3.40.309.10">
    <property type="entry name" value="Aldehyde Dehydrogenase, Chain A, domain 2"/>
    <property type="match status" value="1"/>
</dbReference>
<evidence type="ECO:0000313" key="6">
    <source>
        <dbReference type="EMBL" id="RDI73616.1"/>
    </source>
</evidence>
<dbReference type="OrthoDB" id="6882680at2"/>
<dbReference type="InterPro" id="IPR016160">
    <property type="entry name" value="Ald_DH_CS_CYS"/>
</dbReference>